<accession>A0ABY2NTF8</accession>
<evidence type="ECO:0000313" key="3">
    <source>
        <dbReference type="Proteomes" id="UP000298112"/>
    </source>
</evidence>
<dbReference type="PANTHER" id="PTHR34203:SF15">
    <property type="entry name" value="SLL1173 PROTEIN"/>
    <property type="match status" value="1"/>
</dbReference>
<dbReference type="EMBL" id="RQHF01000008">
    <property type="protein sequence ID" value="TGM60667.1"/>
    <property type="molecule type" value="Genomic_DNA"/>
</dbReference>
<dbReference type="SUPFAM" id="SSF53335">
    <property type="entry name" value="S-adenosyl-L-methionine-dependent methyltransferases"/>
    <property type="match status" value="1"/>
</dbReference>
<keyword evidence="2" id="KW-0808">Transferase</keyword>
<dbReference type="Proteomes" id="UP000298112">
    <property type="component" value="Unassembled WGS sequence"/>
</dbReference>
<dbReference type="PANTHER" id="PTHR34203">
    <property type="entry name" value="METHYLTRANSFERASE, FKBM FAMILY PROTEIN"/>
    <property type="match status" value="1"/>
</dbReference>
<keyword evidence="3" id="KW-1185">Reference proteome</keyword>
<organism evidence="2 3">
    <name type="scientific">Leptospira vanthielii</name>
    <dbReference type="NCBI Taxonomy" id="293085"/>
    <lineage>
        <taxon>Bacteria</taxon>
        <taxon>Pseudomonadati</taxon>
        <taxon>Spirochaetota</taxon>
        <taxon>Spirochaetia</taxon>
        <taxon>Leptospirales</taxon>
        <taxon>Leptospiraceae</taxon>
        <taxon>Leptospira</taxon>
    </lineage>
</organism>
<dbReference type="InterPro" id="IPR052514">
    <property type="entry name" value="SAM-dependent_MTase"/>
</dbReference>
<reference evidence="3" key="1">
    <citation type="journal article" date="2019" name="PLoS Negl. Trop. Dis.">
        <title>Revisiting the worldwide diversity of Leptospira species in the environment.</title>
        <authorList>
            <person name="Vincent A.T."/>
            <person name="Schiettekatte O."/>
            <person name="Bourhy P."/>
            <person name="Veyrier F.J."/>
            <person name="Picardeau M."/>
        </authorList>
    </citation>
    <scope>NUCLEOTIDE SEQUENCE [LARGE SCALE GENOMIC DNA]</scope>
    <source>
        <strain evidence="3">201601955</strain>
    </source>
</reference>
<name>A0ABY2NTF8_9LEPT</name>
<evidence type="ECO:0000259" key="1">
    <source>
        <dbReference type="Pfam" id="PF05050"/>
    </source>
</evidence>
<dbReference type="InterPro" id="IPR029063">
    <property type="entry name" value="SAM-dependent_MTases_sf"/>
</dbReference>
<dbReference type="InterPro" id="IPR006342">
    <property type="entry name" value="FkbM_mtfrase"/>
</dbReference>
<dbReference type="GO" id="GO:0032259">
    <property type="term" value="P:methylation"/>
    <property type="evidence" value="ECO:0007669"/>
    <property type="project" value="UniProtKB-KW"/>
</dbReference>
<evidence type="ECO:0000313" key="2">
    <source>
        <dbReference type="EMBL" id="TGM60667.1"/>
    </source>
</evidence>
<keyword evidence="2" id="KW-0489">Methyltransferase</keyword>
<dbReference type="Gene3D" id="3.40.50.150">
    <property type="entry name" value="Vaccinia Virus protein VP39"/>
    <property type="match status" value="1"/>
</dbReference>
<comment type="caution">
    <text evidence="2">The sequence shown here is derived from an EMBL/GenBank/DDBJ whole genome shotgun (WGS) entry which is preliminary data.</text>
</comment>
<dbReference type="GO" id="GO:0008168">
    <property type="term" value="F:methyltransferase activity"/>
    <property type="evidence" value="ECO:0007669"/>
    <property type="project" value="UniProtKB-KW"/>
</dbReference>
<dbReference type="NCBIfam" id="TIGR01444">
    <property type="entry name" value="fkbM_fam"/>
    <property type="match status" value="1"/>
</dbReference>
<sequence length="354" mass="39914">MDKLRESLKLIGKNEKLTNSFINFIKEVETNLNYQGVGSVRDDVTKYLVDALFEKDDFKVKSTKDGIKFKFPVGVGSKVSREFLLSTPEIPEFAWEPQTTRLLLHLAKNSKNVIVGGAYFGDQSIPIAKLIEKNNGVVHAFDLNEMQCKTLQENASLNQLKNIKSVHSGLWNDSNTYLNLSDTDDLAFATPSSDINKPNTITIDEYVEKNSLGSVDLIMLDIEGSEYNVLLGAKKQLGRPVEESPNIIFEIHSSYVNWDNGLEETDIVKYLRSFGYEMFSIRDFQGNYDLSNKKLELIPLVSTVLEGPKHGFNIVAVKNKALLQDDMFRYCENVSPKYIAHKSPALHHPIDGLN</sequence>
<dbReference type="Pfam" id="PF05050">
    <property type="entry name" value="Methyltransf_21"/>
    <property type="match status" value="1"/>
</dbReference>
<feature type="domain" description="Methyltransferase FkbM" evidence="1">
    <location>
        <begin position="117"/>
        <end position="278"/>
    </location>
</feature>
<protein>
    <submittedName>
        <fullName evidence="2">FkbM family methyltransferase</fullName>
    </submittedName>
</protein>
<proteinExistence type="predicted"/>
<gene>
    <name evidence="2" type="ORF">EHQ95_01975</name>
</gene>
<dbReference type="RefSeq" id="WP_135656759.1">
    <property type="nucleotide sequence ID" value="NZ_RQHF01000008.1"/>
</dbReference>